<dbReference type="Proteomes" id="UP000752292">
    <property type="component" value="Unassembled WGS sequence"/>
</dbReference>
<dbReference type="EMBL" id="JACQRX010000134">
    <property type="protein sequence ID" value="MBI4251399.1"/>
    <property type="molecule type" value="Genomic_DNA"/>
</dbReference>
<dbReference type="AlphaFoldDB" id="A0A932ZS42"/>
<feature type="non-terminal residue" evidence="1">
    <location>
        <position position="333"/>
    </location>
</feature>
<evidence type="ECO:0000313" key="2">
    <source>
        <dbReference type="Proteomes" id="UP000752292"/>
    </source>
</evidence>
<accession>A0A932ZS42</accession>
<sequence>MAAAPPKELYIAPFHRLEAGLGGLLRRMEEGDPFRPRRVVVISNLVRDRLQERLGRGGAFAGVDFLTPRDLAARIAGPRLGREGLQPLPAGAGAALASRLLRESRPRLRRLQPPPGVPGYDEALHASLADLREAGLTAGDLRRFRSKEADAVQRVREIALLLAGCEGRLAKLGLYDEPGLLRAACEEAEASPPGVPTVLYGFADLNSLQRRLLGACFEGAASAALVPAEEGAPACAFAKPMIAWLRSRGFADREAAAGEARPFAAAGRALFSAGEAAGLPGGALRVVSAPAAGREAFELLREVLYSPGFPDGREAAVLLPADESYPPLFEETC</sequence>
<name>A0A932ZS42_UNCTE</name>
<protein>
    <submittedName>
        <fullName evidence="1">Uncharacterized protein</fullName>
    </submittedName>
</protein>
<proteinExistence type="predicted"/>
<organism evidence="1 2">
    <name type="scientific">Tectimicrobiota bacterium</name>
    <dbReference type="NCBI Taxonomy" id="2528274"/>
    <lineage>
        <taxon>Bacteria</taxon>
        <taxon>Pseudomonadati</taxon>
        <taxon>Nitrospinota/Tectimicrobiota group</taxon>
        <taxon>Candidatus Tectimicrobiota</taxon>
    </lineage>
</organism>
<evidence type="ECO:0000313" key="1">
    <source>
        <dbReference type="EMBL" id="MBI4251399.1"/>
    </source>
</evidence>
<gene>
    <name evidence="1" type="ORF">HY618_02985</name>
</gene>
<comment type="caution">
    <text evidence="1">The sequence shown here is derived from an EMBL/GenBank/DDBJ whole genome shotgun (WGS) entry which is preliminary data.</text>
</comment>
<reference evidence="1" key="1">
    <citation type="submission" date="2020-07" db="EMBL/GenBank/DDBJ databases">
        <title>Huge and variable diversity of episymbiotic CPR bacteria and DPANN archaea in groundwater ecosystems.</title>
        <authorList>
            <person name="He C.Y."/>
            <person name="Keren R."/>
            <person name="Whittaker M."/>
            <person name="Farag I.F."/>
            <person name="Doudna J."/>
            <person name="Cate J.H.D."/>
            <person name="Banfield J.F."/>
        </authorList>
    </citation>
    <scope>NUCLEOTIDE SEQUENCE</scope>
    <source>
        <strain evidence="1">NC_groundwater_1370_Ag_S-0.2um_69_93</strain>
    </source>
</reference>